<protein>
    <submittedName>
        <fullName evidence="2">Uncharacterized protein</fullName>
    </submittedName>
</protein>
<reference evidence="2 3" key="1">
    <citation type="submission" date="2022-07" db="EMBL/GenBank/DDBJ databases">
        <title>Novel species in genus Arthrobacter.</title>
        <authorList>
            <person name="Liu Y."/>
        </authorList>
    </citation>
    <scope>NUCLEOTIDE SEQUENCE [LARGE SCALE GENOMIC DNA]</scope>
    <source>
        <strain evidence="3">zg-Y859</strain>
    </source>
</reference>
<dbReference type="Proteomes" id="UP001206924">
    <property type="component" value="Unassembled WGS sequence"/>
</dbReference>
<evidence type="ECO:0000313" key="3">
    <source>
        <dbReference type="Proteomes" id="UP001206924"/>
    </source>
</evidence>
<organism evidence="2 3">
    <name type="scientific">Arthrobacter jinronghuae</name>
    <dbReference type="NCBI Taxonomy" id="2964609"/>
    <lineage>
        <taxon>Bacteria</taxon>
        <taxon>Bacillati</taxon>
        <taxon>Actinomycetota</taxon>
        <taxon>Actinomycetes</taxon>
        <taxon>Micrococcales</taxon>
        <taxon>Micrococcaceae</taxon>
        <taxon>Arthrobacter</taxon>
    </lineage>
</organism>
<evidence type="ECO:0000256" key="1">
    <source>
        <dbReference type="SAM" id="MobiDB-lite"/>
    </source>
</evidence>
<feature type="region of interest" description="Disordered" evidence="1">
    <location>
        <begin position="80"/>
        <end position="105"/>
    </location>
</feature>
<keyword evidence="3" id="KW-1185">Reference proteome</keyword>
<evidence type="ECO:0000313" key="2">
    <source>
        <dbReference type="EMBL" id="MCQ1948482.1"/>
    </source>
</evidence>
<accession>A0ABT1NLN5</accession>
<proteinExistence type="predicted"/>
<dbReference type="RefSeq" id="WP_255796295.1">
    <property type="nucleotide sequence ID" value="NZ_CP104263.1"/>
</dbReference>
<sequence length="105" mass="11245">MASRNFFTDQFGRQTIFKVPNGPLIGWGVFGVASMMALTPRNAGLLKTLSKGCLMVWALGETFRGESGFRRSIGAATLLREVTGPADPDTEAGTPKVSGSSRKQH</sequence>
<gene>
    <name evidence="2" type="ORF">NNX28_00880</name>
</gene>
<name>A0ABT1NLN5_9MICC</name>
<dbReference type="EMBL" id="JANFLP010000001">
    <property type="protein sequence ID" value="MCQ1948482.1"/>
    <property type="molecule type" value="Genomic_DNA"/>
</dbReference>
<comment type="caution">
    <text evidence="2">The sequence shown here is derived from an EMBL/GenBank/DDBJ whole genome shotgun (WGS) entry which is preliminary data.</text>
</comment>